<comment type="caution">
    <text evidence="4">The sequence shown here is derived from an EMBL/GenBank/DDBJ whole genome shotgun (WGS) entry which is preliminary data.</text>
</comment>
<dbReference type="Gene3D" id="2.60.120.200">
    <property type="match status" value="1"/>
</dbReference>
<evidence type="ECO:0000313" key="4">
    <source>
        <dbReference type="EMBL" id="MCB2406506.1"/>
    </source>
</evidence>
<dbReference type="InterPro" id="IPR000421">
    <property type="entry name" value="FA58C"/>
</dbReference>
<comment type="similarity">
    <text evidence="1">Belongs to the glycosyl hydrolase 16 family.</text>
</comment>
<dbReference type="InterPro" id="IPR050546">
    <property type="entry name" value="Glycosyl_Hydrlase_16"/>
</dbReference>
<dbReference type="NCBIfam" id="TIGR04183">
    <property type="entry name" value="Por_Secre_tail"/>
    <property type="match status" value="1"/>
</dbReference>
<dbReference type="Gene3D" id="2.60.120.260">
    <property type="entry name" value="Galactose-binding domain-like"/>
    <property type="match status" value="1"/>
</dbReference>
<keyword evidence="5" id="KW-1185">Reference proteome</keyword>
<dbReference type="EMBL" id="JAJADR010000001">
    <property type="protein sequence ID" value="MCB2406506.1"/>
    <property type="molecule type" value="Genomic_DNA"/>
</dbReference>
<dbReference type="Proteomes" id="UP001165296">
    <property type="component" value="Unassembled WGS sequence"/>
</dbReference>
<evidence type="ECO:0000256" key="1">
    <source>
        <dbReference type="ARBA" id="ARBA00006865"/>
    </source>
</evidence>
<dbReference type="Pfam" id="PF00754">
    <property type="entry name" value="F5_F8_type_C"/>
    <property type="match status" value="1"/>
</dbReference>
<evidence type="ECO:0000313" key="5">
    <source>
        <dbReference type="Proteomes" id="UP001165296"/>
    </source>
</evidence>
<feature type="domain" description="F5/8 type C" evidence="2">
    <location>
        <begin position="1084"/>
        <end position="1225"/>
    </location>
</feature>
<dbReference type="RefSeq" id="WP_226170460.1">
    <property type="nucleotide sequence ID" value="NZ_JAJADR010000001.1"/>
</dbReference>
<dbReference type="InterPro" id="IPR013320">
    <property type="entry name" value="ConA-like_dom_sf"/>
</dbReference>
<evidence type="ECO:0000259" key="3">
    <source>
        <dbReference type="PROSITE" id="PS51762"/>
    </source>
</evidence>
<dbReference type="InterPro" id="IPR013783">
    <property type="entry name" value="Ig-like_fold"/>
</dbReference>
<dbReference type="InterPro" id="IPR000757">
    <property type="entry name" value="Beta-glucanase-like"/>
</dbReference>
<dbReference type="PROSITE" id="PS50022">
    <property type="entry name" value="FA58C_3"/>
    <property type="match status" value="1"/>
</dbReference>
<dbReference type="InterPro" id="IPR008979">
    <property type="entry name" value="Galactose-bd-like_sf"/>
</dbReference>
<dbReference type="InterPro" id="IPR045829">
    <property type="entry name" value="PKD_6"/>
</dbReference>
<dbReference type="PANTHER" id="PTHR10963:SF55">
    <property type="entry name" value="GLYCOSIDE HYDROLASE FAMILY 16 PROTEIN"/>
    <property type="match status" value="1"/>
</dbReference>
<dbReference type="PROSITE" id="PS51762">
    <property type="entry name" value="GH16_2"/>
    <property type="match status" value="1"/>
</dbReference>
<sequence>MRTQFYARRVRQYVPASQVRGIWQLLAVLGLLFAPTTLWAQCTQLVWADEFNTPGDLSKWQVYEGDGCNVGNCNFGNAELQAYRAANATVTGGYLNIATRYENTVVDGRTYNYTSAKLQSKTASGALQTFKYGRIEARMKLPSAQGIWPAFWMLADPGNWPYTGEIDIMEAKHKNPKSTAGTIHYDAGGWHFTGREYSGTVDLSTDFHVYSIEWGPDQIKWFVDGILFHTASPATTVGNAWPFNTNNYYLILNTAVGGPGTPFTGNTAPTPADYPTTTQVDYVRVYTGASNYAVYGDAQVYQGEQGKTYRLDAISGATYSWAVPSGATISSGQGTTSIQVNWGTTGGTVMATVTVNGCTTTTYSKAVTVSAPLQLERVVEDYEANRLLTYGTMTGVLTQAVNNPAAAAPNTSTKVGRYVRNGSELYDVLYVRGLTIGNASDYAAGRRKVYLDVYSTAPVGSKVTMQFENSRTVLATNYPTGRQSSYAATTSRQNAWETLEFDFEKIIDAGTSIYDIDNVVFLFQPGIASGSTFYLDNLLVRKKPDVPVVATDILENYDGTSRLTFDATLTNGTYTPAFTNPAAVAPNTSAKVAKYVRNAVEQYDVLFFTAGTPGSIIEDASLFKDQTSQILVDVYTSAPVGTPVVLNLQNKLAAAGSYPAGRNSSYEARTTRQNGWETLAFSYTSSPDAGTANVAIDQLAFLFANNSRTGDTYYVDNIRVAKTVAAPTYTAGTMFEDYEATHNLTFVSADGTYTPTVTNPAAVAPNTSARVGRYARNATATYDVLAFRNTLVKDGAAYKKGDKVFAIDLYTTAPAGTVISCQLENIAQSNTGNYPTGRHSVYQAVVKQTNAWHTLTFTFASAPDAGTPDADVDKMVFLFAPNSTTSHVYHIDNIRSLVKNGTTPTNAAPTVSLTAPANGATFTAPASLTITANAADSDGTVAKVEFYNGATLLGAATAAPYSYTWTGVAAGTYSLTAKATDNANATTTSAAVSVTVNTASNPAPTVSITSPANGAAFTAPASVTITANAADVNGTVSKVEFYNGTTKLGEDLAAPYSFSWTSVAAGSYSLTARATDNGGAVTTSATVSITVNGAQTGTNLALNKPTTTSSTEAPEMGGALAVDGNAATRWASAFADPQWLYVDLGARYNVSRVKLSWEAAYGKDYVVQVSDNATAWTTVKTVTGNTTLTNDHTGLSGAGRYVRIYGTARGTTYGYSLYELEVYGTPASTGSTVCGGTVASGDYRYEVSTTNGTVSWKFVPLTPIAGSTMALIYVKVGTGGYAGYQMTASGSDFVFAQAQAAGASLSFYFTYRVGNTLAERNSSATPHSYTAGSTCTAARTALSATAAPGSIVGAAYPNPVRNVLTVDLREASAHTLILTDMRGATIRTVTTKAGTTTTALDVSVLPGGVYLLTVQSGSGVEIRKIIKN</sequence>
<evidence type="ECO:0000259" key="2">
    <source>
        <dbReference type="PROSITE" id="PS50022"/>
    </source>
</evidence>
<dbReference type="PANTHER" id="PTHR10963">
    <property type="entry name" value="GLYCOSYL HYDROLASE-RELATED"/>
    <property type="match status" value="1"/>
</dbReference>
<dbReference type="InterPro" id="IPR026444">
    <property type="entry name" value="Secre_tail"/>
</dbReference>
<dbReference type="CDD" id="cd08023">
    <property type="entry name" value="GH16_laminarinase_like"/>
    <property type="match status" value="1"/>
</dbReference>
<name>A0ABS8AP40_9BACT</name>
<dbReference type="Gene3D" id="2.60.40.10">
    <property type="entry name" value="Immunoglobulins"/>
    <property type="match status" value="2"/>
</dbReference>
<dbReference type="Pfam" id="PF17957">
    <property type="entry name" value="Big_7"/>
    <property type="match status" value="2"/>
</dbReference>
<dbReference type="SUPFAM" id="SSF49899">
    <property type="entry name" value="Concanavalin A-like lectins/glucanases"/>
    <property type="match status" value="1"/>
</dbReference>
<proteinExistence type="inferred from homology"/>
<feature type="domain" description="GH16" evidence="3">
    <location>
        <begin position="36"/>
        <end position="291"/>
    </location>
</feature>
<dbReference type="Pfam" id="PF18962">
    <property type="entry name" value="Por_Secre_tail"/>
    <property type="match status" value="1"/>
</dbReference>
<reference evidence="4" key="1">
    <citation type="submission" date="2021-10" db="EMBL/GenBank/DDBJ databases">
        <authorList>
            <person name="Dean J.D."/>
            <person name="Kim M.K."/>
            <person name="Newey C.N."/>
            <person name="Stoker T.S."/>
            <person name="Thompson D.W."/>
            <person name="Grose J.H."/>
        </authorList>
    </citation>
    <scope>NUCLEOTIDE SEQUENCE</scope>
    <source>
        <strain evidence="4">BT178</strain>
    </source>
</reference>
<dbReference type="Pfam" id="PF19408">
    <property type="entry name" value="PKD_6"/>
    <property type="match status" value="1"/>
</dbReference>
<protein>
    <submittedName>
        <fullName evidence="4">Ig-like domain-containing protein</fullName>
    </submittedName>
</protein>
<accession>A0ABS8AP40</accession>
<gene>
    <name evidence="4" type="ORF">LGH74_00830</name>
</gene>
<dbReference type="SUPFAM" id="SSF49785">
    <property type="entry name" value="Galactose-binding domain-like"/>
    <property type="match status" value="1"/>
</dbReference>
<organism evidence="4 5">
    <name type="scientific">Hymenobacter lucidus</name>
    <dbReference type="NCBI Taxonomy" id="2880930"/>
    <lineage>
        <taxon>Bacteria</taxon>
        <taxon>Pseudomonadati</taxon>
        <taxon>Bacteroidota</taxon>
        <taxon>Cytophagia</taxon>
        <taxon>Cytophagales</taxon>
        <taxon>Hymenobacteraceae</taxon>
        <taxon>Hymenobacter</taxon>
    </lineage>
</organism>
<dbReference type="Pfam" id="PF00722">
    <property type="entry name" value="Glyco_hydro_16"/>
    <property type="match status" value="1"/>
</dbReference>